<evidence type="ECO:0000259" key="2">
    <source>
        <dbReference type="Pfam" id="PF13919"/>
    </source>
</evidence>
<proteinExistence type="predicted"/>
<organism evidence="3 4">
    <name type="scientific">Lophiostoma macrostomum CBS 122681</name>
    <dbReference type="NCBI Taxonomy" id="1314788"/>
    <lineage>
        <taxon>Eukaryota</taxon>
        <taxon>Fungi</taxon>
        <taxon>Dikarya</taxon>
        <taxon>Ascomycota</taxon>
        <taxon>Pezizomycotina</taxon>
        <taxon>Dothideomycetes</taxon>
        <taxon>Pleosporomycetidae</taxon>
        <taxon>Pleosporales</taxon>
        <taxon>Lophiostomataceae</taxon>
        <taxon>Lophiostoma</taxon>
    </lineage>
</organism>
<feature type="compositionally biased region" description="Low complexity" evidence="1">
    <location>
        <begin position="64"/>
        <end position="77"/>
    </location>
</feature>
<feature type="compositionally biased region" description="Polar residues" evidence="1">
    <location>
        <begin position="27"/>
        <end position="41"/>
    </location>
</feature>
<accession>A0A6A6TLV7</accession>
<dbReference type="Proteomes" id="UP000799324">
    <property type="component" value="Unassembled WGS sequence"/>
</dbReference>
<reference evidence="3" key="1">
    <citation type="journal article" date="2020" name="Stud. Mycol.">
        <title>101 Dothideomycetes genomes: a test case for predicting lifestyles and emergence of pathogens.</title>
        <authorList>
            <person name="Haridas S."/>
            <person name="Albert R."/>
            <person name="Binder M."/>
            <person name="Bloem J."/>
            <person name="Labutti K."/>
            <person name="Salamov A."/>
            <person name="Andreopoulos B."/>
            <person name="Baker S."/>
            <person name="Barry K."/>
            <person name="Bills G."/>
            <person name="Bluhm B."/>
            <person name="Cannon C."/>
            <person name="Castanera R."/>
            <person name="Culley D."/>
            <person name="Daum C."/>
            <person name="Ezra D."/>
            <person name="Gonzalez J."/>
            <person name="Henrissat B."/>
            <person name="Kuo A."/>
            <person name="Liang C."/>
            <person name="Lipzen A."/>
            <person name="Lutzoni F."/>
            <person name="Magnuson J."/>
            <person name="Mondo S."/>
            <person name="Nolan M."/>
            <person name="Ohm R."/>
            <person name="Pangilinan J."/>
            <person name="Park H.-J."/>
            <person name="Ramirez L."/>
            <person name="Alfaro M."/>
            <person name="Sun H."/>
            <person name="Tritt A."/>
            <person name="Yoshinaga Y."/>
            <person name="Zwiers L.-H."/>
            <person name="Turgeon B."/>
            <person name="Goodwin S."/>
            <person name="Spatafora J."/>
            <person name="Crous P."/>
            <person name="Grigoriev I."/>
        </authorList>
    </citation>
    <scope>NUCLEOTIDE SEQUENCE</scope>
    <source>
        <strain evidence="3">CBS 122681</strain>
    </source>
</reference>
<evidence type="ECO:0000256" key="1">
    <source>
        <dbReference type="SAM" id="MobiDB-lite"/>
    </source>
</evidence>
<keyword evidence="4" id="KW-1185">Reference proteome</keyword>
<name>A0A6A6TLV7_9PLEO</name>
<dbReference type="AlphaFoldDB" id="A0A6A6TLV7"/>
<dbReference type="EMBL" id="MU004301">
    <property type="protein sequence ID" value="KAF2660187.1"/>
    <property type="molecule type" value="Genomic_DNA"/>
</dbReference>
<evidence type="ECO:0000313" key="4">
    <source>
        <dbReference type="Proteomes" id="UP000799324"/>
    </source>
</evidence>
<dbReference type="InterPro" id="IPR028020">
    <property type="entry name" value="ASX_DEUBAD_dom"/>
</dbReference>
<sequence length="248" mass="26335">MGIGLIDFDPPASPSTTNTSTSASSNGLPTTEQPSPTTKSPAMTKKRASAATPPKKTPTKRRASPPAAAAATTPARARSSRTRKPVARYVDEQTAAITKPKPKPAPRATAGSRVFDPVYITSDSRSRLVKTDIYHLLMEQSAWACLSAEQQSRLLALLPPTAANLAAKTALAAGADAGAGGVQRPKELGLGFEPFRSDVSAFKTDLGNGQYGKAWLAQAEQAVKDRAEGRFDAWKAEETEAWWGQKMK</sequence>
<feature type="region of interest" description="Disordered" evidence="1">
    <location>
        <begin position="1"/>
        <end position="88"/>
    </location>
</feature>
<dbReference type="OrthoDB" id="2289918at2759"/>
<evidence type="ECO:0000313" key="3">
    <source>
        <dbReference type="EMBL" id="KAF2660187.1"/>
    </source>
</evidence>
<protein>
    <recommendedName>
        <fullName evidence="2">ASX DEUBAD domain-containing protein</fullName>
    </recommendedName>
</protein>
<feature type="domain" description="ASX DEUBAD" evidence="2">
    <location>
        <begin position="112"/>
        <end position="245"/>
    </location>
</feature>
<feature type="compositionally biased region" description="Low complexity" evidence="1">
    <location>
        <begin position="14"/>
        <end position="26"/>
    </location>
</feature>
<dbReference type="Pfam" id="PF13919">
    <property type="entry name" value="ASXH"/>
    <property type="match status" value="1"/>
</dbReference>
<gene>
    <name evidence="3" type="ORF">K491DRAFT_711961</name>
</gene>